<sequence>MHSPTLVHWQLVKRILRYLKGTVDHGLLLSKASHFSFHGYVDAGWASDPDDRKSTSGFCVFFGGNLVTWGSKKQSIISRSSMEVEYRCLATAATELIWLSSLFFDLHISVPLPILWCDNLSAVHLSANLILHTKTKRVEFDIYFVRDLVLNKKSLVYHLPTTAQVADVLTKPLVAVNFTRLKLKLNVRDPYSIDLRDMKI</sequence>
<reference evidence="2" key="1">
    <citation type="submission" date="2025-08" db="UniProtKB">
        <authorList>
            <consortium name="RefSeq"/>
        </authorList>
    </citation>
    <scope>IDENTIFICATION</scope>
    <source>
        <strain evidence="2">OHB3-1</strain>
    </source>
</reference>
<dbReference type="CDD" id="cd09272">
    <property type="entry name" value="RNase_HI_RT_Ty1"/>
    <property type="match status" value="1"/>
</dbReference>
<dbReference type="PANTHER" id="PTHR11439">
    <property type="entry name" value="GAG-POL-RELATED RETROTRANSPOSON"/>
    <property type="match status" value="1"/>
</dbReference>
<dbReference type="AlphaFoldDB" id="A0A6J1C2F7"/>
<evidence type="ECO:0000313" key="1">
    <source>
        <dbReference type="Proteomes" id="UP000504603"/>
    </source>
</evidence>
<dbReference type="GeneID" id="111007767"/>
<dbReference type="OrthoDB" id="1717466at2759"/>
<dbReference type="Proteomes" id="UP000504603">
    <property type="component" value="Unplaced"/>
</dbReference>
<gene>
    <name evidence="2" type="primary">LOC111007767</name>
</gene>
<evidence type="ECO:0000313" key="2">
    <source>
        <dbReference type="RefSeq" id="XP_022135935.1"/>
    </source>
</evidence>
<dbReference type="PANTHER" id="PTHR11439:SF455">
    <property type="entry name" value="RLK (RECEPTOR-LIKE PROTEIN KINASE) 8, PUTATIVE-RELATED"/>
    <property type="match status" value="1"/>
</dbReference>
<proteinExistence type="predicted"/>
<organism evidence="1 2">
    <name type="scientific">Momordica charantia</name>
    <name type="common">Bitter gourd</name>
    <name type="synonym">Balsam pear</name>
    <dbReference type="NCBI Taxonomy" id="3673"/>
    <lineage>
        <taxon>Eukaryota</taxon>
        <taxon>Viridiplantae</taxon>
        <taxon>Streptophyta</taxon>
        <taxon>Embryophyta</taxon>
        <taxon>Tracheophyta</taxon>
        <taxon>Spermatophyta</taxon>
        <taxon>Magnoliopsida</taxon>
        <taxon>eudicotyledons</taxon>
        <taxon>Gunneridae</taxon>
        <taxon>Pentapetalae</taxon>
        <taxon>rosids</taxon>
        <taxon>fabids</taxon>
        <taxon>Cucurbitales</taxon>
        <taxon>Cucurbitaceae</taxon>
        <taxon>Momordiceae</taxon>
        <taxon>Momordica</taxon>
    </lineage>
</organism>
<keyword evidence="1" id="KW-1185">Reference proteome</keyword>
<accession>A0A6J1C2F7</accession>
<name>A0A6J1C2F7_MOMCH</name>
<dbReference type="KEGG" id="mcha:111007767"/>
<protein>
    <submittedName>
        <fullName evidence="2">Uncharacterized protein LOC111007767</fullName>
    </submittedName>
</protein>
<dbReference type="RefSeq" id="XP_022135935.1">
    <property type="nucleotide sequence ID" value="XM_022280243.1"/>
</dbReference>